<dbReference type="InterPro" id="IPR001683">
    <property type="entry name" value="PX_dom"/>
</dbReference>
<feature type="compositionally biased region" description="Basic and acidic residues" evidence="3">
    <location>
        <begin position="880"/>
        <end position="889"/>
    </location>
</feature>
<organism evidence="7 8">
    <name type="scientific">Actinidia rufa</name>
    <dbReference type="NCBI Taxonomy" id="165716"/>
    <lineage>
        <taxon>Eukaryota</taxon>
        <taxon>Viridiplantae</taxon>
        <taxon>Streptophyta</taxon>
        <taxon>Embryophyta</taxon>
        <taxon>Tracheophyta</taxon>
        <taxon>Spermatophyta</taxon>
        <taxon>Magnoliopsida</taxon>
        <taxon>eudicotyledons</taxon>
        <taxon>Gunneridae</taxon>
        <taxon>Pentapetalae</taxon>
        <taxon>asterids</taxon>
        <taxon>Ericales</taxon>
        <taxon>Actinidiaceae</taxon>
        <taxon>Actinidia</taxon>
    </lineage>
</organism>
<feature type="compositionally biased region" description="Polar residues" evidence="3">
    <location>
        <begin position="458"/>
        <end position="476"/>
    </location>
</feature>
<feature type="transmembrane region" description="Helical" evidence="4">
    <location>
        <begin position="96"/>
        <end position="113"/>
    </location>
</feature>
<sequence length="1157" mass="129989">MTTMSRFENCANRGCWKNFAPHRSGCASPTARCRVSASLRLAPRGAKACAYNNTYVKGAVCFLLMKKRRFAYTLVDVRWEDARRLGSLPLLTSSSVWVNVPAAAFLIVILRYFSLDFEMRRKAAAYNSKPASANIYSQKKPLEGPKPVFEKPDWRRKVNSPVVEDAIDHFTRHIVSEWVTDLWYSRITPDRQGPEELVHIINGVLAEISSRMRNVNLIDLLTRDIINIFCTHLELFRASQAKIEIEQPGSLTFERRDMELKFVMAAENKLHPALFSAEAEHKVLQHLMDGLISFTFKPEDLQCSLFRFIVRELLACAVMRPVLNLASPRFINERIESLVISLNKANKEASAAQVASQSKLNGASRISSDHFSRSVDPSAKGVELDPLLSMDTRSTRSWSSLPSDPQTDDGKGIQRHHSGGEWGDMLDVISRRKTEALAPEHFENMWTKGRHYRRKEGSNQVTEPVTENSSSTTITADDSRSLGRQKEKGGANKINLPDCSATLSGRNDQAMAYKLPSQNNLNISNQSSVRSYVEDDDDNPMHLKEVESESSSSCTCEDEEINNVTGLDSPGTKVWDGKSNRKLSVSHIHHPLESFEGRKTRKTGKGHVQSRLHRTQSGRKRSRLSRQNLDVWQEIERTSFLSGDGQDILNFSKGHVKSEDSSDDSEAEMLGRIYSGTTASSSASSTTIPGSHRLVVNAQKNSLVADSFLTLRCEVLGANIAKSGSETLAVYSISVTDINNNSWSIKRRFRHFEELHRRLKEYTKYNLHLPPKHFLSTQKLLQIPTISGSIEVWDFLSVDSQTYVFLNSISIIQTLSAGTPNERSKKEVQTGLGPADPLAYRREQRNAESTESVLPMKHNSVADASKLNPKGAVHSPQIKPSKEFGKPFEDSGGFNNEEQSNLSLTRKSRKGSEADDLQASSQSLVDAATDPTIPTEWVPPNVSVPILDLVDVIFQLHDGGWIRRKAFWVAKQVLQLGMGDAFDDWLIEKIQVLRRGTVVASGIRKIEQILWPDGIFLTKHPKRQRPKPSGSTPQNSPKGRPATPISSPMKEDIQQWDEQQQKEAERRAKFVHELMIDKAPAALVGLVGRKEYEHCAKDLYFFLQVVVALLLVQSSVGLKHFAFDLLELLLLSAFPEMDYVFRQLHEEKQKFGEFTPN</sequence>
<evidence type="ECO:0000256" key="4">
    <source>
        <dbReference type="SAM" id="Phobius"/>
    </source>
</evidence>
<feature type="region of interest" description="Disordered" evidence="3">
    <location>
        <begin position="591"/>
        <end position="625"/>
    </location>
</feature>
<keyword evidence="2" id="KW-0963">Cytoplasm</keyword>
<keyword evidence="4" id="KW-1133">Transmembrane helix</keyword>
<protein>
    <submittedName>
        <fullName evidence="7">Phox (PX) domain-containing protein</fullName>
    </submittedName>
</protein>
<keyword evidence="4" id="KW-0812">Transmembrane</keyword>
<feature type="region of interest" description="Disordered" evidence="3">
    <location>
        <begin position="1019"/>
        <end position="1058"/>
    </location>
</feature>
<dbReference type="AlphaFoldDB" id="A0A7J0G117"/>
<dbReference type="Pfam" id="PF00787">
    <property type="entry name" value="PX"/>
    <property type="match status" value="1"/>
</dbReference>
<evidence type="ECO:0000256" key="2">
    <source>
        <dbReference type="ARBA" id="ARBA00022490"/>
    </source>
</evidence>
<gene>
    <name evidence="7" type="ORF">Acr_16g0007820</name>
</gene>
<dbReference type="InterPro" id="IPR036871">
    <property type="entry name" value="PX_dom_sf"/>
</dbReference>
<evidence type="ECO:0000259" key="6">
    <source>
        <dbReference type="PROSITE" id="PS51207"/>
    </source>
</evidence>
<dbReference type="Gene3D" id="3.30.1520.10">
    <property type="entry name" value="Phox-like domain"/>
    <property type="match status" value="1"/>
</dbReference>
<dbReference type="GO" id="GO:0005768">
    <property type="term" value="C:endosome"/>
    <property type="evidence" value="ECO:0007669"/>
    <property type="project" value="UniProtKB-ARBA"/>
</dbReference>
<feature type="region of interest" description="Disordered" evidence="3">
    <location>
        <begin position="817"/>
        <end position="839"/>
    </location>
</feature>
<keyword evidence="8" id="KW-1185">Reference proteome</keyword>
<feature type="compositionally biased region" description="Polar residues" evidence="3">
    <location>
        <begin position="893"/>
        <end position="905"/>
    </location>
</feature>
<comment type="subcellular location">
    <subcellularLocation>
        <location evidence="1">Cytoplasm</location>
    </subcellularLocation>
</comment>
<dbReference type="GO" id="GO:0016020">
    <property type="term" value="C:membrane"/>
    <property type="evidence" value="ECO:0007669"/>
    <property type="project" value="UniProtKB-ARBA"/>
</dbReference>
<dbReference type="Pfam" id="PF08628">
    <property type="entry name" value="Nexin_C"/>
    <property type="match status" value="1"/>
</dbReference>
<feature type="domain" description="PX" evidence="5">
    <location>
        <begin position="709"/>
        <end position="895"/>
    </location>
</feature>
<feature type="compositionally biased region" description="Basic and acidic residues" evidence="3">
    <location>
        <begin position="1049"/>
        <end position="1058"/>
    </location>
</feature>
<proteinExistence type="predicted"/>
<evidence type="ECO:0000313" key="8">
    <source>
        <dbReference type="Proteomes" id="UP000585474"/>
    </source>
</evidence>
<evidence type="ECO:0000313" key="7">
    <source>
        <dbReference type="EMBL" id="GFZ04158.1"/>
    </source>
</evidence>
<dbReference type="SUPFAM" id="SSF64268">
    <property type="entry name" value="PX domain"/>
    <property type="match status" value="1"/>
</dbReference>
<dbReference type="PROSITE" id="PS51207">
    <property type="entry name" value="PXA"/>
    <property type="match status" value="1"/>
</dbReference>
<evidence type="ECO:0000256" key="1">
    <source>
        <dbReference type="ARBA" id="ARBA00004496"/>
    </source>
</evidence>
<comment type="caution">
    <text evidence="7">The sequence shown here is derived from an EMBL/GenBank/DDBJ whole genome shotgun (WGS) entry which is preliminary data.</text>
</comment>
<feature type="compositionally biased region" description="Basic and acidic residues" evidence="3">
    <location>
        <begin position="477"/>
        <end position="490"/>
    </location>
</feature>
<accession>A0A7J0G117</accession>
<dbReference type="PROSITE" id="PS50195">
    <property type="entry name" value="PX"/>
    <property type="match status" value="1"/>
</dbReference>
<dbReference type="GO" id="GO:0035091">
    <property type="term" value="F:phosphatidylinositol binding"/>
    <property type="evidence" value="ECO:0007669"/>
    <property type="project" value="InterPro"/>
</dbReference>
<reference evidence="7 8" key="1">
    <citation type="submission" date="2019-07" db="EMBL/GenBank/DDBJ databases">
        <title>De Novo Assembly of kiwifruit Actinidia rufa.</title>
        <authorList>
            <person name="Sugita-Konishi S."/>
            <person name="Sato K."/>
            <person name="Mori E."/>
            <person name="Abe Y."/>
            <person name="Kisaki G."/>
            <person name="Hamano K."/>
            <person name="Suezawa K."/>
            <person name="Otani M."/>
            <person name="Fukuda T."/>
            <person name="Manabe T."/>
            <person name="Gomi K."/>
            <person name="Tabuchi M."/>
            <person name="Akimitsu K."/>
            <person name="Kataoka I."/>
        </authorList>
    </citation>
    <scope>NUCLEOTIDE SEQUENCE [LARGE SCALE GENOMIC DNA]</scope>
    <source>
        <strain evidence="8">cv. Fuchu</strain>
    </source>
</reference>
<feature type="region of interest" description="Disordered" evidence="3">
    <location>
        <begin position="455"/>
        <end position="492"/>
    </location>
</feature>
<dbReference type="Proteomes" id="UP000585474">
    <property type="component" value="Unassembled WGS sequence"/>
</dbReference>
<dbReference type="InterPro" id="IPR013937">
    <property type="entry name" value="Sorting_nexin_C"/>
</dbReference>
<feature type="compositionally biased region" description="Polar residues" evidence="3">
    <location>
        <begin position="391"/>
        <end position="405"/>
    </location>
</feature>
<keyword evidence="4" id="KW-0472">Membrane</keyword>
<feature type="compositionally biased region" description="Basic residues" evidence="3">
    <location>
        <begin position="599"/>
        <end position="624"/>
    </location>
</feature>
<dbReference type="PANTHER" id="PTHR22999">
    <property type="entry name" value="PX SERINE/THREONINE KINASE PXK"/>
    <property type="match status" value="1"/>
</dbReference>
<dbReference type="EMBL" id="BJWL01000016">
    <property type="protein sequence ID" value="GFZ04158.1"/>
    <property type="molecule type" value="Genomic_DNA"/>
</dbReference>
<evidence type="ECO:0000259" key="5">
    <source>
        <dbReference type="PROSITE" id="PS50195"/>
    </source>
</evidence>
<dbReference type="OrthoDB" id="120967at2759"/>
<evidence type="ECO:0000256" key="3">
    <source>
        <dbReference type="SAM" id="MobiDB-lite"/>
    </source>
</evidence>
<feature type="region of interest" description="Disordered" evidence="3">
    <location>
        <begin position="366"/>
        <end position="422"/>
    </location>
</feature>
<name>A0A7J0G117_9ERIC</name>
<dbReference type="SMART" id="SM00313">
    <property type="entry name" value="PXA"/>
    <property type="match status" value="1"/>
</dbReference>
<dbReference type="PANTHER" id="PTHR22999:SF28">
    <property type="entry name" value="PHOX (PX) DOMAIN-CONTAINING PROTEIN"/>
    <property type="match status" value="1"/>
</dbReference>
<dbReference type="InterPro" id="IPR051837">
    <property type="entry name" value="SortingNexin/PXDomain-PKLike"/>
</dbReference>
<dbReference type="InterPro" id="IPR003114">
    <property type="entry name" value="Phox_assoc"/>
</dbReference>
<dbReference type="Pfam" id="PF02194">
    <property type="entry name" value="PXA"/>
    <property type="match status" value="1"/>
</dbReference>
<feature type="region of interest" description="Disordered" evidence="3">
    <location>
        <begin position="865"/>
        <end position="925"/>
    </location>
</feature>
<feature type="domain" description="PXA" evidence="6">
    <location>
        <begin position="160"/>
        <end position="343"/>
    </location>
</feature>